<protein>
    <submittedName>
        <fullName evidence="3">Ribonuclease H</fullName>
    </submittedName>
</protein>
<evidence type="ECO:0000256" key="1">
    <source>
        <dbReference type="SAM" id="Phobius"/>
    </source>
</evidence>
<dbReference type="AlphaFoldDB" id="A0A2K3LLV8"/>
<name>A0A2K3LLV8_TRIPR</name>
<dbReference type="EMBL" id="ASHM01036100">
    <property type="protein sequence ID" value="PNX79499.1"/>
    <property type="molecule type" value="Genomic_DNA"/>
</dbReference>
<dbReference type="PANTHER" id="PTHR33116">
    <property type="entry name" value="REVERSE TRANSCRIPTASE ZINC-BINDING DOMAIN-CONTAINING PROTEIN-RELATED-RELATED"/>
    <property type="match status" value="1"/>
</dbReference>
<accession>A0A2K3LLV8</accession>
<feature type="domain" description="Reverse transcriptase" evidence="2">
    <location>
        <begin position="1"/>
        <end position="182"/>
    </location>
</feature>
<feature type="transmembrane region" description="Helical" evidence="1">
    <location>
        <begin position="28"/>
        <end position="49"/>
    </location>
</feature>
<evidence type="ECO:0000259" key="2">
    <source>
        <dbReference type="PROSITE" id="PS50878"/>
    </source>
</evidence>
<dbReference type="Proteomes" id="UP000236291">
    <property type="component" value="Unassembled WGS sequence"/>
</dbReference>
<dbReference type="Pfam" id="PF00078">
    <property type="entry name" value="RVT_1"/>
    <property type="match status" value="1"/>
</dbReference>
<organism evidence="3 4">
    <name type="scientific">Trifolium pratense</name>
    <name type="common">Red clover</name>
    <dbReference type="NCBI Taxonomy" id="57577"/>
    <lineage>
        <taxon>Eukaryota</taxon>
        <taxon>Viridiplantae</taxon>
        <taxon>Streptophyta</taxon>
        <taxon>Embryophyta</taxon>
        <taxon>Tracheophyta</taxon>
        <taxon>Spermatophyta</taxon>
        <taxon>Magnoliopsida</taxon>
        <taxon>eudicotyledons</taxon>
        <taxon>Gunneridae</taxon>
        <taxon>Pentapetalae</taxon>
        <taxon>rosids</taxon>
        <taxon>fabids</taxon>
        <taxon>Fabales</taxon>
        <taxon>Fabaceae</taxon>
        <taxon>Papilionoideae</taxon>
        <taxon>50 kb inversion clade</taxon>
        <taxon>NPAAA clade</taxon>
        <taxon>Hologalegina</taxon>
        <taxon>IRL clade</taxon>
        <taxon>Trifolieae</taxon>
        <taxon>Trifolium</taxon>
    </lineage>
</organism>
<sequence length="343" mass="39776">MVFKLDLDKAYDRVNWNFLKDTLVKFKFPPIIISLIMFGITLASNTILWNGSKTDAFTSTRGLRQEIRRHPICLFYVCNVLINKQVRDMRWKPMQMTQNGTKLSHIFFADDILLFAKATATQTRVIDEVLKNFCAMSGLMISHAKSKFCTSSGVVRSKRESIANCSNIQATDRFENYLGFKMFYGRVRKQDFNVVYDRVTAKLASWKSRLLNRPGRGQLPFNNNVVCGSVIWNDVKKAMSRLKDCFKFKIGDGESIAFDVWANDEWNLNAITMFQPRLVMNLPDVWTWDNSTSGVYTVKDAYNWLSNHTPLLDHPNWQSIWRLELPANIQFFTWQAIHMSIST</sequence>
<gene>
    <name evidence="3" type="ORF">L195_g035485</name>
</gene>
<keyword evidence="1" id="KW-0472">Membrane</keyword>
<keyword evidence="1" id="KW-1133">Transmembrane helix</keyword>
<evidence type="ECO:0000313" key="4">
    <source>
        <dbReference type="Proteomes" id="UP000236291"/>
    </source>
</evidence>
<reference evidence="3 4" key="2">
    <citation type="journal article" date="2017" name="Front. Plant Sci.">
        <title>Gene Classification and Mining of Molecular Markers Useful in Red Clover (Trifolium pratense) Breeding.</title>
        <authorList>
            <person name="Istvanek J."/>
            <person name="Dluhosova J."/>
            <person name="Dluhos P."/>
            <person name="Patkova L."/>
            <person name="Nedelnik J."/>
            <person name="Repkova J."/>
        </authorList>
    </citation>
    <scope>NUCLEOTIDE SEQUENCE [LARGE SCALE GENOMIC DNA]</scope>
    <source>
        <strain evidence="4">cv. Tatra</strain>
        <tissue evidence="3">Young leaves</tissue>
    </source>
</reference>
<keyword evidence="1" id="KW-0812">Transmembrane</keyword>
<dbReference type="PROSITE" id="PS50878">
    <property type="entry name" value="RT_POL"/>
    <property type="match status" value="1"/>
</dbReference>
<comment type="caution">
    <text evidence="3">The sequence shown here is derived from an EMBL/GenBank/DDBJ whole genome shotgun (WGS) entry which is preliminary data.</text>
</comment>
<dbReference type="STRING" id="57577.A0A2K3LLV8"/>
<dbReference type="InterPro" id="IPR000477">
    <property type="entry name" value="RT_dom"/>
</dbReference>
<evidence type="ECO:0000313" key="3">
    <source>
        <dbReference type="EMBL" id="PNX79499.1"/>
    </source>
</evidence>
<reference evidence="3 4" key="1">
    <citation type="journal article" date="2014" name="Am. J. Bot.">
        <title>Genome assembly and annotation for red clover (Trifolium pratense; Fabaceae).</title>
        <authorList>
            <person name="Istvanek J."/>
            <person name="Jaros M."/>
            <person name="Krenek A."/>
            <person name="Repkova J."/>
        </authorList>
    </citation>
    <scope>NUCLEOTIDE SEQUENCE [LARGE SCALE GENOMIC DNA]</scope>
    <source>
        <strain evidence="4">cv. Tatra</strain>
        <tissue evidence="3">Young leaves</tissue>
    </source>
</reference>
<proteinExistence type="predicted"/>
<dbReference type="PANTHER" id="PTHR33116:SF70">
    <property type="entry name" value="NON-LTR RETROELEMENT REVERSE TRANSCRIPTASE-LIKE PROTEIN"/>
    <property type="match status" value="1"/>
</dbReference>